<feature type="transmembrane region" description="Helical" evidence="6">
    <location>
        <begin position="12"/>
        <end position="38"/>
    </location>
</feature>
<evidence type="ECO:0000256" key="4">
    <source>
        <dbReference type="ARBA" id="ARBA00022989"/>
    </source>
</evidence>
<feature type="transmembrane region" description="Helical" evidence="6">
    <location>
        <begin position="80"/>
        <end position="98"/>
    </location>
</feature>
<comment type="caution">
    <text evidence="8">The sequence shown here is derived from an EMBL/GenBank/DDBJ whole genome shotgun (WGS) entry which is preliminary data.</text>
</comment>
<dbReference type="InterPro" id="IPR051539">
    <property type="entry name" value="T4SS-coupling_protein"/>
</dbReference>
<dbReference type="CDD" id="cd01127">
    <property type="entry name" value="TrwB_TraG_TraD_VirD4"/>
    <property type="match status" value="1"/>
</dbReference>
<keyword evidence="8" id="KW-0238">DNA-binding</keyword>
<evidence type="ECO:0000256" key="6">
    <source>
        <dbReference type="SAM" id="Phobius"/>
    </source>
</evidence>
<dbReference type="SUPFAM" id="SSF52540">
    <property type="entry name" value="P-loop containing nucleoside triphosphate hydrolases"/>
    <property type="match status" value="1"/>
</dbReference>
<dbReference type="EMBL" id="JAFCLK010000063">
    <property type="protein sequence ID" value="MBR1141377.1"/>
    <property type="molecule type" value="Genomic_DNA"/>
</dbReference>
<accession>A0ABS5GJ57</accession>
<sequence length="567" mass="62837">MKRLANYEYRPAAPAAFALIGMALLSCLLGLALSFVLIPPTAWRHDKAVEVGVTDLVSNINAHGLVVVALSADDLLRETLPRLIGVALAALMSGVIAFRMRHRATPIVDGREHYEGLKLLKGVAAITSANALLGKEHKGTDRTIQWLPGVFIPRVMEVQNLLILGAIASGKTRIILYLLEEMIGRLLRNPTADYGLFVHDTTGEILDGFPMEDEQFAVINPDRPGTFAWAMGRDLRDDSDCESAAEQIIGQTSEAFWGKGAATLFAGCMIVCKAKYGDTWGLPQLYMACLREPAQMKTEFEQFYRPASGLIEFDASGELSKTTVSLLLTFRGSVLRVLRPLAKAWVDVPRERQFSFGEWVSGSNPNQPKVVIVQRSGRHPETSAAWIGMAVDFITAAVGDNRLPVSQTRIRNFVLDEAPALGRLRRWPELLDVARNKGASTIAAIQDIAQFKRIYEDAAPSIFQRFRTKIVCAQTQGPETTELAEQTIGKRSILEADVTLTVERGPAGRTEQSVMTKRIREVPIVRPEYLAYRLGVAHRKVKALVLGLGDVLEVEWPMRVWRKRRRT</sequence>
<keyword evidence="4 6" id="KW-1133">Transmembrane helix</keyword>
<name>A0ABS5GJ57_9BRAD</name>
<evidence type="ECO:0000256" key="5">
    <source>
        <dbReference type="ARBA" id="ARBA00023136"/>
    </source>
</evidence>
<reference evidence="9" key="1">
    <citation type="journal article" date="2021" name="ISME J.">
        <title>Evolutionary origin and ecological implication of a unique nif island in free-living Bradyrhizobium lineages.</title>
        <authorList>
            <person name="Tao J."/>
        </authorList>
    </citation>
    <scope>NUCLEOTIDE SEQUENCE [LARGE SCALE GENOMIC DNA]</scope>
    <source>
        <strain evidence="9">SZCCT0094</strain>
    </source>
</reference>
<dbReference type="Proteomes" id="UP001314635">
    <property type="component" value="Unassembled WGS sequence"/>
</dbReference>
<keyword evidence="3 6" id="KW-0812">Transmembrane</keyword>
<evidence type="ECO:0000259" key="7">
    <source>
        <dbReference type="Pfam" id="PF10412"/>
    </source>
</evidence>
<evidence type="ECO:0000313" key="8">
    <source>
        <dbReference type="EMBL" id="MBR1141377.1"/>
    </source>
</evidence>
<comment type="subcellular location">
    <subcellularLocation>
        <location evidence="1">Cell membrane</location>
        <topology evidence="1">Multi-pass membrane protein</topology>
    </subcellularLocation>
</comment>
<keyword evidence="9" id="KW-1185">Reference proteome</keyword>
<dbReference type="RefSeq" id="WP_172243997.1">
    <property type="nucleotide sequence ID" value="NZ_JABFDP010000059.1"/>
</dbReference>
<organism evidence="8 9">
    <name type="scientific">Bradyrhizobium denitrificans</name>
    <dbReference type="NCBI Taxonomy" id="2734912"/>
    <lineage>
        <taxon>Bacteria</taxon>
        <taxon>Pseudomonadati</taxon>
        <taxon>Pseudomonadota</taxon>
        <taxon>Alphaproteobacteria</taxon>
        <taxon>Hyphomicrobiales</taxon>
        <taxon>Nitrobacteraceae</taxon>
        <taxon>Bradyrhizobium</taxon>
    </lineage>
</organism>
<dbReference type="InterPro" id="IPR019476">
    <property type="entry name" value="T4SS_TraD_DNA-bd"/>
</dbReference>
<gene>
    <name evidence="8" type="ORF">JQ619_37085</name>
</gene>
<keyword evidence="5 6" id="KW-0472">Membrane</keyword>
<dbReference type="Pfam" id="PF10412">
    <property type="entry name" value="TrwB_AAD_bind"/>
    <property type="match status" value="1"/>
</dbReference>
<keyword evidence="2" id="KW-1003">Cell membrane</keyword>
<proteinExistence type="predicted"/>
<dbReference type="InterPro" id="IPR027417">
    <property type="entry name" value="P-loop_NTPase"/>
</dbReference>
<dbReference type="PROSITE" id="PS51257">
    <property type="entry name" value="PROKAR_LIPOPROTEIN"/>
    <property type="match status" value="1"/>
</dbReference>
<evidence type="ECO:0000256" key="3">
    <source>
        <dbReference type="ARBA" id="ARBA00022692"/>
    </source>
</evidence>
<evidence type="ECO:0000313" key="9">
    <source>
        <dbReference type="Proteomes" id="UP001314635"/>
    </source>
</evidence>
<dbReference type="Gene3D" id="3.40.50.300">
    <property type="entry name" value="P-loop containing nucleotide triphosphate hydrolases"/>
    <property type="match status" value="2"/>
</dbReference>
<evidence type="ECO:0000256" key="2">
    <source>
        <dbReference type="ARBA" id="ARBA00022475"/>
    </source>
</evidence>
<dbReference type="PANTHER" id="PTHR37937:SF1">
    <property type="entry name" value="CONJUGATIVE TRANSFER: DNA TRANSPORT"/>
    <property type="match status" value="1"/>
</dbReference>
<evidence type="ECO:0000256" key="1">
    <source>
        <dbReference type="ARBA" id="ARBA00004651"/>
    </source>
</evidence>
<feature type="domain" description="Type IV secretion system coupling protein TraD DNA-binding" evidence="7">
    <location>
        <begin position="147"/>
        <end position="521"/>
    </location>
</feature>
<dbReference type="GO" id="GO:0003677">
    <property type="term" value="F:DNA binding"/>
    <property type="evidence" value="ECO:0007669"/>
    <property type="project" value="UniProtKB-KW"/>
</dbReference>
<protein>
    <submittedName>
        <fullName evidence="8">Type IV secretion system DNA-binding domain-containing protein</fullName>
    </submittedName>
</protein>
<dbReference type="PANTHER" id="PTHR37937">
    <property type="entry name" value="CONJUGATIVE TRANSFER: DNA TRANSPORT"/>
    <property type="match status" value="1"/>
</dbReference>